<sequence length="481" mass="52642">MFLTVTSTAPDATDLGYLLHKHPDRVQTFELPVGLAHVFYPEATAQRCTVALLLEVDPIGLVRHKRFGGGDAFALAQYVNDRPYAASSMLAVALGRVFSTALKGRCKARPDLEGRALPLTVRIPGTPVHGGSQLLRRLFEPLGWTVAETSEPLDPEVPAWGDSPYRDVTLTGTLTLADALGHLYVLLPVLDGAKHYWVSSDEVDKLVRSGGSWLAGHPERDLITRRYLAHQRRFVEDATARLNELDDQPDLDSGPESTPAQAVPAVEPAVPLLVRRREAVLQALRDAGAHRVVDLGCGDGKLLRALLQDPGFTEVVGVDVSATELSRAADRLNLDRLPDSVRARLRLRQSSVTYRDPAVAGYDAVVLMEVVEHVDPDRMPSLERAVFGHARPRACVVTTPNREYNALYENLRDGGMRHPDHRFEWTRAEFATWVDGVCAAYGYRAEFRPVGDVDADRGSPTQLALLTLVTPGDAAGRGEVA</sequence>
<evidence type="ECO:0000256" key="12">
    <source>
        <dbReference type="ARBA" id="ARBA00048418"/>
    </source>
</evidence>
<evidence type="ECO:0000259" key="13">
    <source>
        <dbReference type="Pfam" id="PF08242"/>
    </source>
</evidence>
<accession>A0ABW8AJ32</accession>
<dbReference type="Pfam" id="PF12623">
    <property type="entry name" value="Hen1_L"/>
    <property type="match status" value="1"/>
</dbReference>
<evidence type="ECO:0000256" key="8">
    <source>
        <dbReference type="ARBA" id="ARBA00022842"/>
    </source>
</evidence>
<dbReference type="InterPro" id="IPR038546">
    <property type="entry name" value="Hen1_N_sf"/>
</dbReference>
<evidence type="ECO:0000313" key="16">
    <source>
        <dbReference type="Proteomes" id="UP001612915"/>
    </source>
</evidence>
<keyword evidence="10" id="KW-0943">RNA-mediated gene silencing</keyword>
<dbReference type="InterPro" id="IPR024740">
    <property type="entry name" value="Hen1_N"/>
</dbReference>
<dbReference type="InterPro" id="IPR024026">
    <property type="entry name" value="3'-RNA_MeTfrase_Hen1_bac"/>
</dbReference>
<dbReference type="InterPro" id="IPR029063">
    <property type="entry name" value="SAM-dependent_MTases_sf"/>
</dbReference>
<dbReference type="NCBIfam" id="TIGR04074">
    <property type="entry name" value="bacter_Hen1"/>
    <property type="match status" value="1"/>
</dbReference>
<dbReference type="PANTHER" id="PTHR21404:SF3">
    <property type="entry name" value="SMALL RNA 2'-O-METHYLTRANSFERASE"/>
    <property type="match status" value="1"/>
</dbReference>
<comment type="cofactor">
    <cofactor evidence="1">
        <name>Mg(2+)</name>
        <dbReference type="ChEBI" id="CHEBI:18420"/>
    </cofactor>
</comment>
<keyword evidence="4" id="KW-0489">Methyltransferase</keyword>
<keyword evidence="16" id="KW-1185">Reference proteome</keyword>
<dbReference type="InterPro" id="IPR026610">
    <property type="entry name" value="Hen1"/>
</dbReference>
<evidence type="ECO:0000256" key="2">
    <source>
        <dbReference type="ARBA" id="ARBA00009026"/>
    </source>
</evidence>
<evidence type="ECO:0000256" key="5">
    <source>
        <dbReference type="ARBA" id="ARBA00022679"/>
    </source>
</evidence>
<keyword evidence="7" id="KW-0479">Metal-binding</keyword>
<evidence type="ECO:0000256" key="4">
    <source>
        <dbReference type="ARBA" id="ARBA00022603"/>
    </source>
</evidence>
<dbReference type="CDD" id="cd02440">
    <property type="entry name" value="AdoMet_MTases"/>
    <property type="match status" value="1"/>
</dbReference>
<dbReference type="EC" id="2.1.1.386" evidence="11"/>
<gene>
    <name evidence="15" type="ORF">ACIB24_02770</name>
</gene>
<keyword evidence="9" id="KW-0694">RNA-binding</keyword>
<dbReference type="Pfam" id="PF08242">
    <property type="entry name" value="Methyltransf_12"/>
    <property type="match status" value="1"/>
</dbReference>
<evidence type="ECO:0000256" key="3">
    <source>
        <dbReference type="ARBA" id="ARBA00021330"/>
    </source>
</evidence>
<name>A0ABW8AJ32_9ACTN</name>
<keyword evidence="5" id="KW-0808">Transferase</keyword>
<reference evidence="15 16" key="1">
    <citation type="submission" date="2024-10" db="EMBL/GenBank/DDBJ databases">
        <title>The Natural Products Discovery Center: Release of the First 8490 Sequenced Strains for Exploring Actinobacteria Biosynthetic Diversity.</title>
        <authorList>
            <person name="Kalkreuter E."/>
            <person name="Kautsar S.A."/>
            <person name="Yang D."/>
            <person name="Bader C.D."/>
            <person name="Teijaro C.N."/>
            <person name="Fluegel L."/>
            <person name="Davis C.M."/>
            <person name="Simpson J.R."/>
            <person name="Lauterbach L."/>
            <person name="Steele A.D."/>
            <person name="Gui C."/>
            <person name="Meng S."/>
            <person name="Li G."/>
            <person name="Viehrig K."/>
            <person name="Ye F."/>
            <person name="Su P."/>
            <person name="Kiefer A.F."/>
            <person name="Nichols A."/>
            <person name="Cepeda A.J."/>
            <person name="Yan W."/>
            <person name="Fan B."/>
            <person name="Jiang Y."/>
            <person name="Adhikari A."/>
            <person name="Zheng C.-J."/>
            <person name="Schuster L."/>
            <person name="Cowan T.M."/>
            <person name="Smanski M.J."/>
            <person name="Chevrette M.G."/>
            <person name="De Carvalho L.P.S."/>
            <person name="Shen B."/>
        </authorList>
    </citation>
    <scope>NUCLEOTIDE SEQUENCE [LARGE SCALE GENOMIC DNA]</scope>
    <source>
        <strain evidence="15 16">NPDC049639</strain>
    </source>
</reference>
<dbReference type="InterPro" id="IPR013217">
    <property type="entry name" value="Methyltransf_12"/>
</dbReference>
<protein>
    <recommendedName>
        <fullName evidence="3">Small RNA 2'-O-methyltransferase</fullName>
        <ecNumber evidence="11">2.1.1.386</ecNumber>
    </recommendedName>
</protein>
<dbReference type="RefSeq" id="WP_398274826.1">
    <property type="nucleotide sequence ID" value="NZ_JBITLV010000001.1"/>
</dbReference>
<proteinExistence type="inferred from homology"/>
<evidence type="ECO:0000256" key="9">
    <source>
        <dbReference type="ARBA" id="ARBA00022884"/>
    </source>
</evidence>
<dbReference type="SUPFAM" id="SSF53335">
    <property type="entry name" value="S-adenosyl-L-methionine-dependent methyltransferases"/>
    <property type="match status" value="1"/>
</dbReference>
<evidence type="ECO:0000256" key="11">
    <source>
        <dbReference type="ARBA" id="ARBA00035025"/>
    </source>
</evidence>
<dbReference type="EMBL" id="JBITLV010000001">
    <property type="protein sequence ID" value="MFI7585983.1"/>
    <property type="molecule type" value="Genomic_DNA"/>
</dbReference>
<evidence type="ECO:0000259" key="14">
    <source>
        <dbReference type="Pfam" id="PF12623"/>
    </source>
</evidence>
<keyword evidence="8" id="KW-0460">Magnesium</keyword>
<comment type="similarity">
    <text evidence="2">Belongs to the methyltransferase superfamily. HEN1 family.</text>
</comment>
<dbReference type="Gene3D" id="3.30.1610.20">
    <property type="entry name" value="Hen1, N-terminal domain"/>
    <property type="match status" value="1"/>
</dbReference>
<dbReference type="Gene3D" id="3.40.50.150">
    <property type="entry name" value="Vaccinia Virus protein VP39"/>
    <property type="match status" value="1"/>
</dbReference>
<evidence type="ECO:0000256" key="1">
    <source>
        <dbReference type="ARBA" id="ARBA00001946"/>
    </source>
</evidence>
<feature type="domain" description="Methyltransferase type 12" evidence="13">
    <location>
        <begin position="293"/>
        <end position="394"/>
    </location>
</feature>
<evidence type="ECO:0000256" key="10">
    <source>
        <dbReference type="ARBA" id="ARBA00023158"/>
    </source>
</evidence>
<dbReference type="PANTHER" id="PTHR21404">
    <property type="entry name" value="HEN1"/>
    <property type="match status" value="1"/>
</dbReference>
<keyword evidence="6" id="KW-0949">S-adenosyl-L-methionine</keyword>
<comment type="caution">
    <text evidence="15">The sequence shown here is derived from an EMBL/GenBank/DDBJ whole genome shotgun (WGS) entry which is preliminary data.</text>
</comment>
<organism evidence="15 16">
    <name type="scientific">Spongisporangium articulatum</name>
    <dbReference type="NCBI Taxonomy" id="3362603"/>
    <lineage>
        <taxon>Bacteria</taxon>
        <taxon>Bacillati</taxon>
        <taxon>Actinomycetota</taxon>
        <taxon>Actinomycetes</taxon>
        <taxon>Kineosporiales</taxon>
        <taxon>Kineosporiaceae</taxon>
        <taxon>Spongisporangium</taxon>
    </lineage>
</organism>
<evidence type="ECO:0000256" key="6">
    <source>
        <dbReference type="ARBA" id="ARBA00022691"/>
    </source>
</evidence>
<feature type="domain" description="Hen1 N-terminal" evidence="14">
    <location>
        <begin position="1"/>
        <end position="242"/>
    </location>
</feature>
<evidence type="ECO:0000256" key="7">
    <source>
        <dbReference type="ARBA" id="ARBA00022723"/>
    </source>
</evidence>
<dbReference type="Proteomes" id="UP001612915">
    <property type="component" value="Unassembled WGS sequence"/>
</dbReference>
<comment type="catalytic activity">
    <reaction evidence="12">
        <text>small RNA 3'-end nucleotide + S-adenosyl-L-methionine = small RNA 3'-end 2'-O-methylnucleotide + S-adenosyl-L-homocysteine + H(+)</text>
        <dbReference type="Rhea" id="RHEA:37887"/>
        <dbReference type="Rhea" id="RHEA-COMP:10415"/>
        <dbReference type="Rhea" id="RHEA-COMP:10416"/>
        <dbReference type="ChEBI" id="CHEBI:15378"/>
        <dbReference type="ChEBI" id="CHEBI:57856"/>
        <dbReference type="ChEBI" id="CHEBI:59789"/>
        <dbReference type="ChEBI" id="CHEBI:74896"/>
        <dbReference type="ChEBI" id="CHEBI:74898"/>
        <dbReference type="EC" id="2.1.1.386"/>
    </reaction>
</comment>
<evidence type="ECO:0000313" key="15">
    <source>
        <dbReference type="EMBL" id="MFI7585983.1"/>
    </source>
</evidence>